<gene>
    <name evidence="2" type="ORF">CC1G_10693</name>
</gene>
<dbReference type="HOGENOM" id="CLU_387320_0_0_1"/>
<dbReference type="VEuPathDB" id="FungiDB:CC1G_10693"/>
<evidence type="ECO:0000313" key="2">
    <source>
        <dbReference type="EMBL" id="EAU88997.2"/>
    </source>
</evidence>
<accession>A8NDS2</accession>
<dbReference type="AlphaFoldDB" id="A8NDS2"/>
<keyword evidence="3" id="KW-1185">Reference proteome</keyword>
<dbReference type="KEGG" id="cci:CC1G_10693"/>
<dbReference type="GeneID" id="6009335"/>
<protein>
    <submittedName>
        <fullName evidence="2">Uncharacterized protein</fullName>
    </submittedName>
</protein>
<name>A8NDS2_COPC7</name>
<proteinExistence type="predicted"/>
<reference evidence="2 3" key="1">
    <citation type="journal article" date="2010" name="Proc. Natl. Acad. Sci. U.S.A.">
        <title>Insights into evolution of multicellular fungi from the assembled chromosomes of the mushroom Coprinopsis cinerea (Coprinus cinereus).</title>
        <authorList>
            <person name="Stajich J.E."/>
            <person name="Wilke S.K."/>
            <person name="Ahren D."/>
            <person name="Au C.H."/>
            <person name="Birren B.W."/>
            <person name="Borodovsky M."/>
            <person name="Burns C."/>
            <person name="Canback B."/>
            <person name="Casselton L.A."/>
            <person name="Cheng C.K."/>
            <person name="Deng J."/>
            <person name="Dietrich F.S."/>
            <person name="Fargo D.C."/>
            <person name="Farman M.L."/>
            <person name="Gathman A.C."/>
            <person name="Goldberg J."/>
            <person name="Guigo R."/>
            <person name="Hoegger P.J."/>
            <person name="Hooker J.B."/>
            <person name="Huggins A."/>
            <person name="James T.Y."/>
            <person name="Kamada T."/>
            <person name="Kilaru S."/>
            <person name="Kodira C."/>
            <person name="Kues U."/>
            <person name="Kupfer D."/>
            <person name="Kwan H.S."/>
            <person name="Lomsadze A."/>
            <person name="Li W."/>
            <person name="Lilly W.W."/>
            <person name="Ma L.J."/>
            <person name="Mackey A.J."/>
            <person name="Manning G."/>
            <person name="Martin F."/>
            <person name="Muraguchi H."/>
            <person name="Natvig D.O."/>
            <person name="Palmerini H."/>
            <person name="Ramesh M.A."/>
            <person name="Rehmeyer C.J."/>
            <person name="Roe B.A."/>
            <person name="Shenoy N."/>
            <person name="Stanke M."/>
            <person name="Ter-Hovhannisyan V."/>
            <person name="Tunlid A."/>
            <person name="Velagapudi R."/>
            <person name="Vision T.J."/>
            <person name="Zeng Q."/>
            <person name="Zolan M.E."/>
            <person name="Pukkila P.J."/>
        </authorList>
    </citation>
    <scope>NUCLEOTIDE SEQUENCE [LARGE SCALE GENOMIC DNA]</scope>
    <source>
        <strain evidence="3">Okayama-7 / 130 / ATCC MYA-4618 / FGSC 9003</strain>
    </source>
</reference>
<evidence type="ECO:0000256" key="1">
    <source>
        <dbReference type="SAM" id="MobiDB-lite"/>
    </source>
</evidence>
<feature type="region of interest" description="Disordered" evidence="1">
    <location>
        <begin position="685"/>
        <end position="713"/>
    </location>
</feature>
<dbReference type="Proteomes" id="UP000001861">
    <property type="component" value="Unassembled WGS sequence"/>
</dbReference>
<dbReference type="InParanoid" id="A8NDS2"/>
<sequence length="742" mass="84539">MSLRGTSTYDSMEERIRGAPTRLYVPKHVKPLPANDFTFKTLHKSKGRTAPTFTPEPTSQSPQILASFPPEIISSILKHLISFRNNILTSNTRKFIPLQRLAGVPFSSVCQTWRLNYWTFMLGSRSNRDSSAYIGLTTAQLRSLREWFPEIAPVGCLLFIGDPNDFLLADPKESLVQNPSLDSQALNAVEAVEWAEVCSSETVESRVPRLEKELLEVAERLSKQTEGVVEDTQQLMVDEIISLSMGLCSKILTYLDLFPAVKVAEIPSWVLLFMWGIPSIHTRPLSSHLAELLGVPIVSPQDLEDQFKELVARWERMNVVGYHLCTAGIFLPSTNYDHLAAFLVDNTGGSPGDVMYERISAAFAQRFNDRRLRYPVDAMKHLRGIGFRSSSTTDLYHGRSILEKLLYMLNGLEALSEVCLVNSTDRQDAIHRIFTTLHELPLPPNSQSTLTTLILHINFSTHFKRSFCSDLKYFPDLFPNLHHLEITVPRICRELFREKPGERLCRSRVRGGTFYLTVRPRHAMMDECNSENEIYDHRAGTGELEILHLADAHYEEMKDWDIQIRIEGDYGEDSVKPYLILLPNKPYIQALTINPSRNPAKTEWGWEQRLYQTSLAEFKKWTLEEIDESEYACYVWYRYPYWRPLDSYASTTTATAVDRTHWNCGTVSNLTPAADSGELEYVQLPQPPRDEWDSTDYGSDTDNEQYGGELDGDEGVVWAVVEPTVPESPNSDVEVELDNLFS</sequence>
<organism evidence="2 3">
    <name type="scientific">Coprinopsis cinerea (strain Okayama-7 / 130 / ATCC MYA-4618 / FGSC 9003)</name>
    <name type="common">Inky cap fungus</name>
    <name type="synonym">Hormographiella aspergillata</name>
    <dbReference type="NCBI Taxonomy" id="240176"/>
    <lineage>
        <taxon>Eukaryota</taxon>
        <taxon>Fungi</taxon>
        <taxon>Dikarya</taxon>
        <taxon>Basidiomycota</taxon>
        <taxon>Agaricomycotina</taxon>
        <taxon>Agaricomycetes</taxon>
        <taxon>Agaricomycetidae</taxon>
        <taxon>Agaricales</taxon>
        <taxon>Agaricineae</taxon>
        <taxon>Psathyrellaceae</taxon>
        <taxon>Coprinopsis</taxon>
    </lineage>
</organism>
<evidence type="ECO:0000313" key="3">
    <source>
        <dbReference type="Proteomes" id="UP000001861"/>
    </source>
</evidence>
<dbReference type="EMBL" id="AACS02000002">
    <property type="protein sequence ID" value="EAU88997.2"/>
    <property type="molecule type" value="Genomic_DNA"/>
</dbReference>
<comment type="caution">
    <text evidence="2">The sequence shown here is derived from an EMBL/GenBank/DDBJ whole genome shotgun (WGS) entry which is preliminary data.</text>
</comment>
<dbReference type="RefSeq" id="XP_001832844.2">
    <property type="nucleotide sequence ID" value="XM_001832792.2"/>
</dbReference>